<feature type="region of interest" description="Disordered" evidence="1">
    <location>
        <begin position="1"/>
        <end position="21"/>
    </location>
</feature>
<protein>
    <submittedName>
        <fullName evidence="2">Uncharacterized protein</fullName>
    </submittedName>
</protein>
<gene>
    <name evidence="2" type="ORF">GOP47_0009785</name>
</gene>
<proteinExistence type="predicted"/>
<name>A0A9D4UX94_ADICA</name>
<dbReference type="EMBL" id="JABFUD020000009">
    <property type="protein sequence ID" value="KAI5075709.1"/>
    <property type="molecule type" value="Genomic_DNA"/>
</dbReference>
<accession>A0A9D4UX94</accession>
<feature type="region of interest" description="Disordered" evidence="1">
    <location>
        <begin position="141"/>
        <end position="169"/>
    </location>
</feature>
<dbReference type="Proteomes" id="UP000886520">
    <property type="component" value="Chromosome 9"/>
</dbReference>
<evidence type="ECO:0000256" key="1">
    <source>
        <dbReference type="SAM" id="MobiDB-lite"/>
    </source>
</evidence>
<dbReference type="AlphaFoldDB" id="A0A9D4UX94"/>
<dbReference type="OrthoDB" id="2004705at2759"/>
<evidence type="ECO:0000313" key="3">
    <source>
        <dbReference type="Proteomes" id="UP000886520"/>
    </source>
</evidence>
<comment type="caution">
    <text evidence="2">The sequence shown here is derived from an EMBL/GenBank/DDBJ whole genome shotgun (WGS) entry which is preliminary data.</text>
</comment>
<reference evidence="2" key="1">
    <citation type="submission" date="2021-01" db="EMBL/GenBank/DDBJ databases">
        <title>Adiantum capillus-veneris genome.</title>
        <authorList>
            <person name="Fang Y."/>
            <person name="Liao Q."/>
        </authorList>
    </citation>
    <scope>NUCLEOTIDE SEQUENCE</scope>
    <source>
        <strain evidence="2">H3</strain>
        <tissue evidence="2">Leaf</tissue>
    </source>
</reference>
<keyword evidence="3" id="KW-1185">Reference proteome</keyword>
<evidence type="ECO:0000313" key="2">
    <source>
        <dbReference type="EMBL" id="KAI5075709.1"/>
    </source>
</evidence>
<sequence length="231" mass="25679">MVISLLMGDHQQSTRRRTHPQQLGLRRRYLALLVPALARVHVAHPLLHNYGSGQLARARAVRRAADTCLIEAMSTSRIARDQQIRAAARRRRACSSSLQRSSFSYKLLGKAKAKAKSNSWRQRRHLCARAASRRIIAHSGQMNGAPDYRGISSGLSTNHAGGEDEEEESWIPNEGELQRLQRAIFPAQATDYEDNDDPSNPCSGTKNNLMSNPATLLSQAAQYIMALQVQV</sequence>
<organism evidence="2 3">
    <name type="scientific">Adiantum capillus-veneris</name>
    <name type="common">Maidenhair fern</name>
    <dbReference type="NCBI Taxonomy" id="13818"/>
    <lineage>
        <taxon>Eukaryota</taxon>
        <taxon>Viridiplantae</taxon>
        <taxon>Streptophyta</taxon>
        <taxon>Embryophyta</taxon>
        <taxon>Tracheophyta</taxon>
        <taxon>Polypodiopsida</taxon>
        <taxon>Polypodiidae</taxon>
        <taxon>Polypodiales</taxon>
        <taxon>Pteridineae</taxon>
        <taxon>Pteridaceae</taxon>
        <taxon>Vittarioideae</taxon>
        <taxon>Adiantum</taxon>
    </lineage>
</organism>